<feature type="transmembrane region" description="Helical" evidence="6">
    <location>
        <begin position="186"/>
        <end position="207"/>
    </location>
</feature>
<comment type="subcellular location">
    <subcellularLocation>
        <location evidence="1">Cell membrane</location>
        <topology evidence="1">Multi-pass membrane protein</topology>
    </subcellularLocation>
</comment>
<sequence>MAMVCKYYGRKCSFETLSNTCTITNEGVSRQALKQLAEALGFDVLCGKASLYQIKDINYPCLLHWNQNHFVVLYKVKKNGFYIADPAKGHVKYDLEVFKKHWVSTQSDGEEKGIVMFLEPTPAFYEKQMEEQPTEERSFRFLFGYIKQYRKYFGQIVLGLLVGSLLQLILPFLTQSIVDVGIKNQNIGFIWLILLGQLMLTVSRTAIDFIRRWLLLHISLRINISLVSDFFIKLLKLPMSFFDTKLMGDLMQRMGDHSRVNTFLTQQTLSIVFSLFTFVVFSIVLLSYNWLVFAIFMLGSLLYGGWLALFLRRRKVLDYELFEQQAINNNKTYEFITSMQEIKLQDCEQRRRWEWEDVQADLFGVQMKSLKLQQTQEAGSIFINELKNIVITVVAATAVIHGQLT</sequence>
<dbReference type="GO" id="GO:0005886">
    <property type="term" value="C:plasma membrane"/>
    <property type="evidence" value="ECO:0007669"/>
    <property type="project" value="UniProtKB-SubCell"/>
</dbReference>
<dbReference type="InterPro" id="IPR011527">
    <property type="entry name" value="ABC1_TM_dom"/>
</dbReference>
<dbReference type="MEROPS" id="C39.001"/>
<feature type="domain" description="ABC transmembrane type-1" evidence="7">
    <location>
        <begin position="156"/>
        <end position="405"/>
    </location>
</feature>
<dbReference type="Gene3D" id="3.90.70.10">
    <property type="entry name" value="Cysteine proteinases"/>
    <property type="match status" value="1"/>
</dbReference>
<protein>
    <submittedName>
        <fullName evidence="9">ABC transporter ATP-binding protein</fullName>
    </submittedName>
</protein>
<evidence type="ECO:0000256" key="5">
    <source>
        <dbReference type="ARBA" id="ARBA00023136"/>
    </source>
</evidence>
<dbReference type="Proteomes" id="UP000029614">
    <property type="component" value="Unassembled WGS sequence"/>
</dbReference>
<name>A0A096AUY1_9BACT</name>
<gene>
    <name evidence="9" type="ORF">HMPREF9302_09360</name>
</gene>
<keyword evidence="5 6" id="KW-0472">Membrane</keyword>
<dbReference type="Gene3D" id="1.20.1560.10">
    <property type="entry name" value="ABC transporter type 1, transmembrane domain"/>
    <property type="match status" value="1"/>
</dbReference>
<evidence type="ECO:0000256" key="3">
    <source>
        <dbReference type="ARBA" id="ARBA00022801"/>
    </source>
</evidence>
<accession>A0A096AUY1</accession>
<evidence type="ECO:0000259" key="8">
    <source>
        <dbReference type="PROSITE" id="PS50990"/>
    </source>
</evidence>
<keyword evidence="9" id="KW-0067">ATP-binding</keyword>
<evidence type="ECO:0000256" key="6">
    <source>
        <dbReference type="SAM" id="Phobius"/>
    </source>
</evidence>
<evidence type="ECO:0000256" key="1">
    <source>
        <dbReference type="ARBA" id="ARBA00004651"/>
    </source>
</evidence>
<dbReference type="Pfam" id="PF00664">
    <property type="entry name" value="ABC_membrane"/>
    <property type="match status" value="1"/>
</dbReference>
<dbReference type="GO" id="GO:0008233">
    <property type="term" value="F:peptidase activity"/>
    <property type="evidence" value="ECO:0007669"/>
    <property type="project" value="InterPro"/>
</dbReference>
<evidence type="ECO:0000313" key="10">
    <source>
        <dbReference type="Proteomes" id="UP000029614"/>
    </source>
</evidence>
<reference evidence="9 10" key="1">
    <citation type="submission" date="2014-07" db="EMBL/GenBank/DDBJ databases">
        <authorList>
            <person name="McCorrison J."/>
            <person name="Sanka R."/>
            <person name="Torralba M."/>
            <person name="Gillis M."/>
            <person name="Haft D.H."/>
            <person name="Methe B."/>
            <person name="Sutton G."/>
            <person name="Nelson K.E."/>
        </authorList>
    </citation>
    <scope>NUCLEOTIDE SEQUENCE [LARGE SCALE GENOMIC DNA]</scope>
    <source>
        <strain evidence="9 10">DNF00058</strain>
    </source>
</reference>
<dbReference type="PANTHER" id="PTHR43394:SF1">
    <property type="entry name" value="ATP-BINDING CASSETTE SUB-FAMILY B MEMBER 10, MITOCHONDRIAL"/>
    <property type="match status" value="1"/>
</dbReference>
<dbReference type="GO" id="GO:0005524">
    <property type="term" value="F:ATP binding"/>
    <property type="evidence" value="ECO:0007669"/>
    <property type="project" value="UniProtKB-KW"/>
</dbReference>
<dbReference type="InterPro" id="IPR039421">
    <property type="entry name" value="Type_1_exporter"/>
</dbReference>
<keyword evidence="9" id="KW-0547">Nucleotide-binding</keyword>
<proteinExistence type="predicted"/>
<keyword evidence="2 6" id="KW-0812">Transmembrane</keyword>
<evidence type="ECO:0000313" key="9">
    <source>
        <dbReference type="EMBL" id="KGF50878.1"/>
    </source>
</evidence>
<evidence type="ECO:0000256" key="2">
    <source>
        <dbReference type="ARBA" id="ARBA00022692"/>
    </source>
</evidence>
<evidence type="ECO:0000256" key="4">
    <source>
        <dbReference type="ARBA" id="ARBA00022989"/>
    </source>
</evidence>
<dbReference type="InterPro" id="IPR005074">
    <property type="entry name" value="Peptidase_C39"/>
</dbReference>
<dbReference type="InterPro" id="IPR036640">
    <property type="entry name" value="ABC1_TM_sf"/>
</dbReference>
<feature type="transmembrane region" description="Helical" evidence="6">
    <location>
        <begin position="152"/>
        <end position="174"/>
    </location>
</feature>
<dbReference type="EMBL" id="JRNU01000063">
    <property type="protein sequence ID" value="KGF50878.1"/>
    <property type="molecule type" value="Genomic_DNA"/>
</dbReference>
<dbReference type="GO" id="GO:0015421">
    <property type="term" value="F:ABC-type oligopeptide transporter activity"/>
    <property type="evidence" value="ECO:0007669"/>
    <property type="project" value="TreeGrafter"/>
</dbReference>
<dbReference type="PANTHER" id="PTHR43394">
    <property type="entry name" value="ATP-DEPENDENT PERMEASE MDL1, MITOCHONDRIAL"/>
    <property type="match status" value="1"/>
</dbReference>
<dbReference type="AlphaFoldDB" id="A0A096AUY1"/>
<dbReference type="GO" id="GO:0006508">
    <property type="term" value="P:proteolysis"/>
    <property type="evidence" value="ECO:0007669"/>
    <property type="project" value="InterPro"/>
</dbReference>
<feature type="domain" description="Peptidase C39" evidence="8">
    <location>
        <begin position="1"/>
        <end position="109"/>
    </location>
</feature>
<feature type="non-terminal residue" evidence="9">
    <location>
        <position position="405"/>
    </location>
</feature>
<keyword evidence="4 6" id="KW-1133">Transmembrane helix</keyword>
<dbReference type="Pfam" id="PF03412">
    <property type="entry name" value="Peptidase_C39"/>
    <property type="match status" value="1"/>
</dbReference>
<dbReference type="PROSITE" id="PS50990">
    <property type="entry name" value="PEPTIDASE_C39"/>
    <property type="match status" value="1"/>
</dbReference>
<comment type="caution">
    <text evidence="9">The sequence shown here is derived from an EMBL/GenBank/DDBJ whole genome shotgun (WGS) entry which is preliminary data.</text>
</comment>
<evidence type="ECO:0000259" key="7">
    <source>
        <dbReference type="PROSITE" id="PS50929"/>
    </source>
</evidence>
<feature type="transmembrane region" description="Helical" evidence="6">
    <location>
        <begin position="263"/>
        <end position="284"/>
    </location>
</feature>
<keyword evidence="10" id="KW-1185">Reference proteome</keyword>
<keyword evidence="3" id="KW-0378">Hydrolase</keyword>
<dbReference type="PROSITE" id="PS50929">
    <property type="entry name" value="ABC_TM1F"/>
    <property type="match status" value="1"/>
</dbReference>
<dbReference type="CDD" id="cd18571">
    <property type="entry name" value="ABC_6TM_peptidase_like"/>
    <property type="match status" value="1"/>
</dbReference>
<feature type="transmembrane region" description="Helical" evidence="6">
    <location>
        <begin position="290"/>
        <end position="311"/>
    </location>
</feature>
<dbReference type="SUPFAM" id="SSF90123">
    <property type="entry name" value="ABC transporter transmembrane region"/>
    <property type="match status" value="1"/>
</dbReference>
<organism evidence="9 10">
    <name type="scientific">Prevotella amnii DNF00058</name>
    <dbReference type="NCBI Taxonomy" id="1401066"/>
    <lineage>
        <taxon>Bacteria</taxon>
        <taxon>Pseudomonadati</taxon>
        <taxon>Bacteroidota</taxon>
        <taxon>Bacteroidia</taxon>
        <taxon>Bacteroidales</taxon>
        <taxon>Prevotellaceae</taxon>
        <taxon>Prevotella</taxon>
    </lineage>
</organism>